<dbReference type="RefSeq" id="WP_145022210.1">
    <property type="nucleotide sequence ID" value="NZ_VLLN01000011.1"/>
</dbReference>
<protein>
    <submittedName>
        <fullName evidence="2">Cytochrome c</fullName>
    </submittedName>
</protein>
<dbReference type="AlphaFoldDB" id="A0A562VMX0"/>
<name>A0A562VMX0_9BACT</name>
<evidence type="ECO:0000256" key="1">
    <source>
        <dbReference type="SAM" id="SignalP"/>
    </source>
</evidence>
<dbReference type="Pfam" id="PF01322">
    <property type="entry name" value="Cytochrom_C_2"/>
    <property type="match status" value="1"/>
</dbReference>
<organism evidence="2 3">
    <name type="scientific">Geobacter argillaceus</name>
    <dbReference type="NCBI Taxonomy" id="345631"/>
    <lineage>
        <taxon>Bacteria</taxon>
        <taxon>Pseudomonadati</taxon>
        <taxon>Thermodesulfobacteriota</taxon>
        <taxon>Desulfuromonadia</taxon>
        <taxon>Geobacterales</taxon>
        <taxon>Geobacteraceae</taxon>
        <taxon>Geobacter</taxon>
    </lineage>
</organism>
<sequence>MNNWKITSVICLVLGSLTINSVAFAHGTEKHGKTATADVQMKILHDMMPMFSVASAKLEAALEKGAAAEAEVEAGKIIAAVPDLKKSKPHKNAKQRKMFVEQAISLGTATTTTVTLAKSGDFAGAKAAYKKIEKACATCHAKFRD</sequence>
<feature type="signal peptide" evidence="1">
    <location>
        <begin position="1"/>
        <end position="25"/>
    </location>
</feature>
<dbReference type="PROSITE" id="PS51009">
    <property type="entry name" value="CYTCII"/>
    <property type="match status" value="1"/>
</dbReference>
<gene>
    <name evidence="2" type="ORF">JN12_02057</name>
</gene>
<dbReference type="Gene3D" id="1.20.120.10">
    <property type="entry name" value="Cytochrome c/b562"/>
    <property type="match status" value="1"/>
</dbReference>
<dbReference type="Proteomes" id="UP000319449">
    <property type="component" value="Unassembled WGS sequence"/>
</dbReference>
<comment type="caution">
    <text evidence="2">The sequence shown here is derived from an EMBL/GenBank/DDBJ whole genome shotgun (WGS) entry which is preliminary data.</text>
</comment>
<dbReference type="InterPro" id="IPR002321">
    <property type="entry name" value="Cyt_c_II"/>
</dbReference>
<keyword evidence="3" id="KW-1185">Reference proteome</keyword>
<reference evidence="2 3" key="1">
    <citation type="submission" date="2019-07" db="EMBL/GenBank/DDBJ databases">
        <title>Genomic Encyclopedia of Archaeal and Bacterial Type Strains, Phase II (KMG-II): from individual species to whole genera.</title>
        <authorList>
            <person name="Goeker M."/>
        </authorList>
    </citation>
    <scope>NUCLEOTIDE SEQUENCE [LARGE SCALE GENOMIC DNA]</scope>
    <source>
        <strain evidence="2 3">ATCC BAA-1139</strain>
    </source>
</reference>
<feature type="chain" id="PRO_5022047504" evidence="1">
    <location>
        <begin position="26"/>
        <end position="145"/>
    </location>
</feature>
<keyword evidence="1" id="KW-0732">Signal</keyword>
<evidence type="ECO:0000313" key="2">
    <source>
        <dbReference type="EMBL" id="TWJ19111.1"/>
    </source>
</evidence>
<dbReference type="GO" id="GO:0009055">
    <property type="term" value="F:electron transfer activity"/>
    <property type="evidence" value="ECO:0007669"/>
    <property type="project" value="InterPro"/>
</dbReference>
<accession>A0A562VMX0</accession>
<dbReference type="OrthoDB" id="5397716at2"/>
<dbReference type="GO" id="GO:0020037">
    <property type="term" value="F:heme binding"/>
    <property type="evidence" value="ECO:0007669"/>
    <property type="project" value="InterPro"/>
</dbReference>
<proteinExistence type="predicted"/>
<dbReference type="GO" id="GO:0005506">
    <property type="term" value="F:iron ion binding"/>
    <property type="evidence" value="ECO:0007669"/>
    <property type="project" value="InterPro"/>
</dbReference>
<dbReference type="InterPro" id="IPR010980">
    <property type="entry name" value="Cyt_c/b562"/>
</dbReference>
<dbReference type="EMBL" id="VLLN01000011">
    <property type="protein sequence ID" value="TWJ19111.1"/>
    <property type="molecule type" value="Genomic_DNA"/>
</dbReference>
<evidence type="ECO:0000313" key="3">
    <source>
        <dbReference type="Proteomes" id="UP000319449"/>
    </source>
</evidence>
<dbReference type="GO" id="GO:0022900">
    <property type="term" value="P:electron transport chain"/>
    <property type="evidence" value="ECO:0007669"/>
    <property type="project" value="InterPro"/>
</dbReference>
<dbReference type="SUPFAM" id="SSF47175">
    <property type="entry name" value="Cytochromes"/>
    <property type="match status" value="1"/>
</dbReference>